<protein>
    <submittedName>
        <fullName evidence="1">Uncharacterized protein</fullName>
    </submittedName>
</protein>
<dbReference type="EMBL" id="CP031163">
    <property type="protein sequence ID" value="AXH01124.1"/>
    <property type="molecule type" value="Genomic_DNA"/>
</dbReference>
<sequence length="96" mass="10641">MRKLNYGWDAPLGYYYLFVEEGDRTVFDSLQDPEARAGTYGGGYTLAQLEEKLSSFGHTLTPEKRRELLEAAERPSVPRPAALASLLEDLNSGEGS</sequence>
<dbReference type="AlphaFoldDB" id="A0A345IN51"/>
<gene>
    <name evidence="1" type="ORF">DVJ83_18825</name>
</gene>
<keyword evidence="1" id="KW-0614">Plasmid</keyword>
<dbReference type="RefSeq" id="WP_114673755.1">
    <property type="nucleotide sequence ID" value="NZ_CP031163.1"/>
</dbReference>
<reference evidence="1 2" key="1">
    <citation type="submission" date="2018-07" db="EMBL/GenBank/DDBJ databases">
        <title>Complete Genome and Methylome Analysis of Deinococcus wulumuqiensis NEB 479.</title>
        <authorList>
            <person name="Fomenkov A."/>
            <person name="Luyten Y."/>
            <person name="Vincze T."/>
            <person name="Anton B.P."/>
            <person name="Clark T."/>
            <person name="Roberts R.J."/>
            <person name="Morgan R.D."/>
        </authorList>
    </citation>
    <scope>NUCLEOTIDE SEQUENCE [LARGE SCALE GENOMIC DNA]</scope>
    <source>
        <strain evidence="1 2">NEB 479</strain>
        <plasmid evidence="2">Plasmid pdrdi</plasmid>
    </source>
</reference>
<evidence type="ECO:0000313" key="1">
    <source>
        <dbReference type="EMBL" id="AXH01124.1"/>
    </source>
</evidence>
<geneLocation type="plasmid" evidence="2">
    <name>pdrdi</name>
</geneLocation>
<accession>A0A345IN51</accession>
<dbReference type="KEGG" id="dwu:DVJ83_18825"/>
<name>A0A345IN51_9DEIO</name>
<organism evidence="1 2">
    <name type="scientific">Deinococcus wulumuqiensis</name>
    <dbReference type="NCBI Taxonomy" id="980427"/>
    <lineage>
        <taxon>Bacteria</taxon>
        <taxon>Thermotogati</taxon>
        <taxon>Deinococcota</taxon>
        <taxon>Deinococci</taxon>
        <taxon>Deinococcales</taxon>
        <taxon>Deinococcaceae</taxon>
        <taxon>Deinococcus</taxon>
    </lineage>
</organism>
<proteinExistence type="predicted"/>
<dbReference type="Proteomes" id="UP000253744">
    <property type="component" value="Plasmid pDrdI"/>
</dbReference>
<evidence type="ECO:0000313" key="2">
    <source>
        <dbReference type="Proteomes" id="UP000253744"/>
    </source>
</evidence>